<dbReference type="Gene3D" id="3.30.450.20">
    <property type="entry name" value="PAS domain"/>
    <property type="match status" value="8"/>
</dbReference>
<dbReference type="Pfam" id="PF00563">
    <property type="entry name" value="EAL"/>
    <property type="match status" value="1"/>
</dbReference>
<comment type="cofactor">
    <cofactor evidence="1">
        <name>Mg(2+)</name>
        <dbReference type="ChEBI" id="CHEBI:18420"/>
    </cofactor>
</comment>
<dbReference type="InterPro" id="IPR013767">
    <property type="entry name" value="PAS_fold"/>
</dbReference>
<reference evidence="9 10" key="1">
    <citation type="submission" date="2019-07" db="EMBL/GenBank/DDBJ databases">
        <title>The pathways for chlorine oxyanion respiration interact through the shared metabolite chlorate.</title>
        <authorList>
            <person name="Barnum T.P."/>
            <person name="Cheng Y."/>
            <person name="Hill K.A."/>
            <person name="Lucas L.N."/>
            <person name="Carlson H.K."/>
            <person name="Coates J.D."/>
        </authorList>
    </citation>
    <scope>NUCLEOTIDE SEQUENCE [LARGE SCALE GENOMIC DNA]</scope>
    <source>
        <strain evidence="9">BK-3</strain>
    </source>
</reference>
<dbReference type="PROSITE" id="PS50112">
    <property type="entry name" value="PAS"/>
    <property type="match status" value="4"/>
</dbReference>
<dbReference type="PROSITE" id="PS50887">
    <property type="entry name" value="GGDEF"/>
    <property type="match status" value="1"/>
</dbReference>
<organism evidence="9 10">
    <name type="scientific">Sedimenticola thiotaurini</name>
    <dbReference type="NCBI Taxonomy" id="1543721"/>
    <lineage>
        <taxon>Bacteria</taxon>
        <taxon>Pseudomonadati</taxon>
        <taxon>Pseudomonadota</taxon>
        <taxon>Gammaproteobacteria</taxon>
        <taxon>Chromatiales</taxon>
        <taxon>Sedimenticolaceae</taxon>
        <taxon>Sedimenticola</taxon>
    </lineage>
</organism>
<dbReference type="InterPro" id="IPR001633">
    <property type="entry name" value="EAL_dom"/>
</dbReference>
<dbReference type="SUPFAM" id="SSF55073">
    <property type="entry name" value="Nucleotide cyclase"/>
    <property type="match status" value="1"/>
</dbReference>
<evidence type="ECO:0000256" key="3">
    <source>
        <dbReference type="ARBA" id="ARBA00022636"/>
    </source>
</evidence>
<evidence type="ECO:0000259" key="6">
    <source>
        <dbReference type="PROSITE" id="PS50113"/>
    </source>
</evidence>
<dbReference type="EMBL" id="VMRY01000085">
    <property type="protein sequence ID" value="TVT51697.1"/>
    <property type="molecule type" value="Genomic_DNA"/>
</dbReference>
<dbReference type="GO" id="GO:0006355">
    <property type="term" value="P:regulation of DNA-templated transcription"/>
    <property type="evidence" value="ECO:0007669"/>
    <property type="project" value="InterPro"/>
</dbReference>
<feature type="domain" description="GGDEF" evidence="8">
    <location>
        <begin position="1250"/>
        <end position="1383"/>
    </location>
</feature>
<keyword evidence="3" id="KW-0973">c-di-GMP</keyword>
<dbReference type="InterPro" id="IPR000160">
    <property type="entry name" value="GGDEF_dom"/>
</dbReference>
<evidence type="ECO:0000313" key="9">
    <source>
        <dbReference type="EMBL" id="TVT51697.1"/>
    </source>
</evidence>
<dbReference type="Pfam" id="PF08447">
    <property type="entry name" value="PAS_3"/>
    <property type="match status" value="1"/>
</dbReference>
<feature type="domain" description="PAS" evidence="5">
    <location>
        <begin position="977"/>
        <end position="1047"/>
    </location>
</feature>
<dbReference type="Gene3D" id="3.20.20.450">
    <property type="entry name" value="EAL domain"/>
    <property type="match status" value="1"/>
</dbReference>
<dbReference type="FunFam" id="3.20.20.450:FF:000001">
    <property type="entry name" value="Cyclic di-GMP phosphodiesterase yahA"/>
    <property type="match status" value="1"/>
</dbReference>
<dbReference type="NCBIfam" id="TIGR00254">
    <property type="entry name" value="GGDEF"/>
    <property type="match status" value="1"/>
</dbReference>
<dbReference type="SMART" id="SM00267">
    <property type="entry name" value="GGDEF"/>
    <property type="match status" value="1"/>
</dbReference>
<dbReference type="PANTHER" id="PTHR44757:SF2">
    <property type="entry name" value="BIOFILM ARCHITECTURE MAINTENANCE PROTEIN MBAA"/>
    <property type="match status" value="1"/>
</dbReference>
<evidence type="ECO:0000256" key="2">
    <source>
        <dbReference type="ARBA" id="ARBA00012282"/>
    </source>
</evidence>
<dbReference type="InterPro" id="IPR013655">
    <property type="entry name" value="PAS_fold_3"/>
</dbReference>
<evidence type="ECO:0000256" key="1">
    <source>
        <dbReference type="ARBA" id="ARBA00001946"/>
    </source>
</evidence>
<dbReference type="Pfam" id="PF12860">
    <property type="entry name" value="PAS_7"/>
    <property type="match status" value="1"/>
</dbReference>
<feature type="domain" description="PAS" evidence="5">
    <location>
        <begin position="307"/>
        <end position="353"/>
    </location>
</feature>
<dbReference type="CDD" id="cd00130">
    <property type="entry name" value="PAS"/>
    <property type="match status" value="6"/>
</dbReference>
<dbReference type="CDD" id="cd01949">
    <property type="entry name" value="GGDEF"/>
    <property type="match status" value="1"/>
</dbReference>
<feature type="domain" description="PAS" evidence="5">
    <location>
        <begin position="26"/>
        <end position="96"/>
    </location>
</feature>
<dbReference type="PANTHER" id="PTHR44757">
    <property type="entry name" value="DIGUANYLATE CYCLASE DGCP"/>
    <property type="match status" value="1"/>
</dbReference>
<dbReference type="CDD" id="cd01948">
    <property type="entry name" value="EAL"/>
    <property type="match status" value="1"/>
</dbReference>
<dbReference type="PROSITE" id="PS50883">
    <property type="entry name" value="EAL"/>
    <property type="match status" value="1"/>
</dbReference>
<dbReference type="GO" id="GO:0071732">
    <property type="term" value="P:cellular response to nitric oxide"/>
    <property type="evidence" value="ECO:0007669"/>
    <property type="project" value="UniProtKB-ARBA"/>
</dbReference>
<gene>
    <name evidence="9" type="ORF">FHK82_15250</name>
</gene>
<name>A0A558CSE9_9GAMM</name>
<dbReference type="SMART" id="SM00091">
    <property type="entry name" value="PAS"/>
    <property type="match status" value="8"/>
</dbReference>
<dbReference type="SUPFAM" id="SSF55785">
    <property type="entry name" value="PYP-like sensor domain (PAS domain)"/>
    <property type="match status" value="7"/>
</dbReference>
<dbReference type="Pfam" id="PF13426">
    <property type="entry name" value="PAS_9"/>
    <property type="match status" value="3"/>
</dbReference>
<evidence type="ECO:0000313" key="10">
    <source>
        <dbReference type="Proteomes" id="UP000317355"/>
    </source>
</evidence>
<protein>
    <recommendedName>
        <fullName evidence="2">cyclic-guanylate-specific phosphodiesterase</fullName>
        <ecNumber evidence="2">3.1.4.52</ecNumber>
    </recommendedName>
</protein>
<feature type="domain" description="PAC" evidence="6">
    <location>
        <begin position="797"/>
        <end position="849"/>
    </location>
</feature>
<evidence type="ECO:0000256" key="4">
    <source>
        <dbReference type="ARBA" id="ARBA00051114"/>
    </source>
</evidence>
<dbReference type="SMART" id="SM00052">
    <property type="entry name" value="EAL"/>
    <property type="match status" value="1"/>
</dbReference>
<dbReference type="EC" id="3.1.4.52" evidence="2"/>
<comment type="caution">
    <text evidence="9">The sequence shown here is derived from an EMBL/GenBank/DDBJ whole genome shotgun (WGS) entry which is preliminary data.</text>
</comment>
<dbReference type="Gene3D" id="3.30.70.270">
    <property type="match status" value="1"/>
</dbReference>
<accession>A0A558CSE9</accession>
<dbReference type="PROSITE" id="PS50113">
    <property type="entry name" value="PAC"/>
    <property type="match status" value="4"/>
</dbReference>
<dbReference type="GO" id="GO:0071111">
    <property type="term" value="F:cyclic-guanylate-specific phosphodiesterase activity"/>
    <property type="evidence" value="ECO:0007669"/>
    <property type="project" value="UniProtKB-EC"/>
</dbReference>
<feature type="domain" description="PAC" evidence="6">
    <location>
        <begin position="382"/>
        <end position="434"/>
    </location>
</feature>
<dbReference type="NCBIfam" id="TIGR00229">
    <property type="entry name" value="sensory_box"/>
    <property type="match status" value="6"/>
</dbReference>
<feature type="domain" description="PAC" evidence="6">
    <location>
        <begin position="1166"/>
        <end position="1218"/>
    </location>
</feature>
<dbReference type="InterPro" id="IPR000014">
    <property type="entry name" value="PAS"/>
</dbReference>
<dbReference type="InterPro" id="IPR001610">
    <property type="entry name" value="PAC"/>
</dbReference>
<evidence type="ECO:0000259" key="5">
    <source>
        <dbReference type="PROSITE" id="PS50112"/>
    </source>
</evidence>
<feature type="domain" description="PAS" evidence="5">
    <location>
        <begin position="1093"/>
        <end position="1150"/>
    </location>
</feature>
<dbReference type="InterPro" id="IPR043128">
    <property type="entry name" value="Rev_trsase/Diguanyl_cyclase"/>
</dbReference>
<feature type="domain" description="PAC" evidence="6">
    <location>
        <begin position="98"/>
        <end position="149"/>
    </location>
</feature>
<dbReference type="InterPro" id="IPR035919">
    <property type="entry name" value="EAL_sf"/>
</dbReference>
<evidence type="ECO:0000259" key="8">
    <source>
        <dbReference type="PROSITE" id="PS50887"/>
    </source>
</evidence>
<dbReference type="SUPFAM" id="SSF55781">
    <property type="entry name" value="GAF domain-like"/>
    <property type="match status" value="1"/>
</dbReference>
<dbReference type="FunFam" id="3.30.70.270:FF:000001">
    <property type="entry name" value="Diguanylate cyclase domain protein"/>
    <property type="match status" value="1"/>
</dbReference>
<feature type="domain" description="EAL" evidence="7">
    <location>
        <begin position="1392"/>
        <end position="1646"/>
    </location>
</feature>
<dbReference type="SMART" id="SM00086">
    <property type="entry name" value="PAC"/>
    <property type="match status" value="6"/>
</dbReference>
<dbReference type="SUPFAM" id="SSF141868">
    <property type="entry name" value="EAL domain-like"/>
    <property type="match status" value="1"/>
</dbReference>
<comment type="catalytic activity">
    <reaction evidence="4">
        <text>3',3'-c-di-GMP + H2O = 5'-phosphoguanylyl(3'-&gt;5')guanosine + H(+)</text>
        <dbReference type="Rhea" id="RHEA:24902"/>
        <dbReference type="ChEBI" id="CHEBI:15377"/>
        <dbReference type="ChEBI" id="CHEBI:15378"/>
        <dbReference type="ChEBI" id="CHEBI:58754"/>
        <dbReference type="ChEBI" id="CHEBI:58805"/>
        <dbReference type="EC" id="3.1.4.52"/>
    </reaction>
    <physiologicalReaction direction="left-to-right" evidence="4">
        <dbReference type="Rhea" id="RHEA:24903"/>
    </physiologicalReaction>
</comment>
<dbReference type="Proteomes" id="UP000317355">
    <property type="component" value="Unassembled WGS sequence"/>
</dbReference>
<evidence type="ECO:0000259" key="7">
    <source>
        <dbReference type="PROSITE" id="PS50883"/>
    </source>
</evidence>
<dbReference type="InterPro" id="IPR035965">
    <property type="entry name" value="PAS-like_dom_sf"/>
</dbReference>
<proteinExistence type="predicted"/>
<dbReference type="Pfam" id="PF00989">
    <property type="entry name" value="PAS"/>
    <property type="match status" value="2"/>
</dbReference>
<sequence>MSIYSYNLPINLNVEEENSLQLPALSLEQYKDIIETTLDGVWLLDVEGHTLFVNQSVALMLGYSQQEMAGKPLLQFIDSSSRGQALSCFQRSKSSHKEECEFRFSRKDGTSLWALFISAPLFERGVLSGTINLLIDFTERKMLERAAQSSEALYRRIFQTASVGILEQDISALLEWIGTLEQQSLKEPDQLFINNPELISIAATKIIITRANPAAVDLFNAKHESQLLGPVSRLIPVSSYRTFKNALVEFIQGSRKIEIEISLYGFTRRFIQALVKVQVPEDKADPLLVSIIDITNRVELEGALRQSEERFRDFAETAADWFWEMDKELRFIYLSGRVEEVLGLSPAELLGKTRAEAHVGQIYEGEQWQEHIRRMRRHEPILSVEVAWTRPDGGKRFIRLNGKSKTGPDGEFLGYRGVGSDLTGVKMLELERQKDAAFRNAVIEKAAEGLCVCHSTEVFPYLQFTLWNNRMTEITGYTRDQINQKGWYQTLYPDPDIQARAAERMCMMREGDDLRGEEWSITRADGSQSVISISTSVIPSVDSTPSVLALIQDVTARRKEQDAILEVAKGVSAESGVGFFKMLLQNLTPALGGFFAFVGMLDVAEPGRINTLAVYNANTSEDNFSYLIEHTPCATVTSGQYCIYTERVGEIFPLDRGLVERHAEGYAGAPLVDSKGNPLGLLVVLFKRPIENPQYVESILRIFVTRASSELERNKTEQRIIEERKRFQDFAEIASDWFWEMDSELRFSYFSDRVEETIGIPATTLLGKTRREMIAEGNEQSNWERHLKQLQEHQPFRDFDYSFVRPDGDKVYVRVSGTPLFDDSGEFKGYRGIGYNLTKEVEGRQAERRLQDRLHDAMESVPGGVILFDSEDRMILCNSAYRNSVKEISALLRPGLLFKELNHALATVGLIDLEGLSIEEWVEKSERMHKEKRPFVLKVKNDRWIEVLEFTTQEKGTLIIRMDITERMKTQKALKASESRYRTLIEQAADGLIVTDANGVITDCNRSTQLMLGYTVDALLNHHLEEFIYSEEHDEYQAQRDQVHRKGSLIIQRRMVCHDGRALPVEVSARSLPDGGIQALIRDISERLLSEERLRLSATVFESTREGVLITDAEGNVTAVNSAFTEITGYTEAEVSGKNPSLLKSGKHPDAFYDEMWAAINKAGYWRGELWNRRKNGEVYPEWQTISTVRDQQGKLTNYVAVFSDISDIKESESQLEYLAHHDPLTELPNRLLFTARLDHALERARRDGTCLAVLFIDLDLFKNINDSLGHPVGDELLQKVSLRLKQQLRDEDTVARLGGDEFTVLLEQLPNQEKAGNIASKLVLSLNTPFVIEQHDLHITASIGISIFPNDGDTAAMLLRNSDAAMYQAKALGRNGYQYYTEEMTSSAVKRVLLENSLRQAIALNQFVVYYQPKFSLSDGKLIGSEALIRWLHPDMGLVPPDNFIPLAEDTGLIVPIGAWVLNTACRQIKAWQEQGLATGTVAVNLSGQQLQRGHLVSTVKDALESSGLDASLLELEITESFIMDQADKAIQVLGELRALGVTLSIDDFGTGYSSLSYLKKLPINNLKIDKSFVRDIPHDPNDEAIARAIISLAANMQLDVIAEGIETEDQLNFLRREGCGFGQGYLFSPPVTADDFEIYIKERS</sequence>
<dbReference type="InterPro" id="IPR029787">
    <property type="entry name" value="Nucleotide_cyclase"/>
</dbReference>
<dbReference type="InterPro" id="IPR000700">
    <property type="entry name" value="PAS-assoc_C"/>
</dbReference>
<dbReference type="InterPro" id="IPR052155">
    <property type="entry name" value="Biofilm_reg_signaling"/>
</dbReference>
<dbReference type="Pfam" id="PF00990">
    <property type="entry name" value="GGDEF"/>
    <property type="match status" value="1"/>
</dbReference>